<dbReference type="GO" id="GO:0016082">
    <property type="term" value="P:synaptic vesicle priming"/>
    <property type="evidence" value="ECO:0007669"/>
    <property type="project" value="TreeGrafter"/>
</dbReference>
<dbReference type="SUPFAM" id="SSF49562">
    <property type="entry name" value="C2 domain (Calcium/lipid-binding domain, CaLB)"/>
    <property type="match status" value="1"/>
</dbReference>
<dbReference type="InterPro" id="IPR000008">
    <property type="entry name" value="C2_dom"/>
</dbReference>
<reference evidence="3" key="1">
    <citation type="submission" date="2017-02" db="UniProtKB">
        <authorList>
            <consortium name="WormBaseParasite"/>
        </authorList>
    </citation>
    <scope>IDENTIFICATION</scope>
</reference>
<evidence type="ECO:0000259" key="1">
    <source>
        <dbReference type="PROSITE" id="PS50004"/>
    </source>
</evidence>
<dbReference type="PROSITE" id="PS50004">
    <property type="entry name" value="C2"/>
    <property type="match status" value="1"/>
</dbReference>
<dbReference type="GO" id="GO:0042734">
    <property type="term" value="C:presynaptic membrane"/>
    <property type="evidence" value="ECO:0007669"/>
    <property type="project" value="TreeGrafter"/>
</dbReference>
<dbReference type="Pfam" id="PF00168">
    <property type="entry name" value="C2"/>
    <property type="match status" value="1"/>
</dbReference>
<dbReference type="AlphaFoldDB" id="A0A0N5CEB7"/>
<protein>
    <submittedName>
        <fullName evidence="3">C2 domain-containing protein</fullName>
    </submittedName>
</protein>
<dbReference type="PANTHER" id="PTHR10480:SF12">
    <property type="entry name" value="UNC-13, ISOFORM E"/>
    <property type="match status" value="1"/>
</dbReference>
<evidence type="ECO:0000313" key="3">
    <source>
        <dbReference type="WBParaSite" id="SPAL_0001620700.1"/>
    </source>
</evidence>
<dbReference type="InterPro" id="IPR035892">
    <property type="entry name" value="C2_domain_sf"/>
</dbReference>
<dbReference type="GO" id="GO:0099525">
    <property type="term" value="P:presynaptic dense core vesicle exocytosis"/>
    <property type="evidence" value="ECO:0007669"/>
    <property type="project" value="TreeGrafter"/>
</dbReference>
<dbReference type="GO" id="GO:0043195">
    <property type="term" value="C:terminal bouton"/>
    <property type="evidence" value="ECO:0007669"/>
    <property type="project" value="TreeGrafter"/>
</dbReference>
<dbReference type="GO" id="GO:0035249">
    <property type="term" value="P:synaptic transmission, glutamatergic"/>
    <property type="evidence" value="ECO:0007669"/>
    <property type="project" value="TreeGrafter"/>
</dbReference>
<dbReference type="GO" id="GO:0016081">
    <property type="term" value="P:synaptic vesicle docking"/>
    <property type="evidence" value="ECO:0007669"/>
    <property type="project" value="TreeGrafter"/>
</dbReference>
<dbReference type="SMART" id="SM00239">
    <property type="entry name" value="C2"/>
    <property type="match status" value="1"/>
</dbReference>
<dbReference type="GO" id="GO:0017075">
    <property type="term" value="F:syntaxin-1 binding"/>
    <property type="evidence" value="ECO:0007669"/>
    <property type="project" value="TreeGrafter"/>
</dbReference>
<dbReference type="GO" id="GO:0019992">
    <property type="term" value="F:diacylglycerol binding"/>
    <property type="evidence" value="ECO:0007669"/>
    <property type="project" value="InterPro"/>
</dbReference>
<sequence length="702" mass="82257">MKRQTDPENEMLFKGYSIDEPLNVLVLVKNAVLHGPSEEFHCYVTVKLQNVKSTTPAVKGNNPSWEQEFIFETNRLDQGLLIELWNKGVLWDKLLGVHHIPLTMIPYSPVPGTGYYIGIDKEFEMRNGVTIGSRTPTGHTLMIDVRFELPFDAQEEEIIAFQNKLQALNNINYQNVPNNTTTLCTSEFVKINAPTQNFSNHLTIADNIGNKSLYGNDFSVIEDSNRHPFIRSGISEDSDYTSDVSFPINHHQQNTATNHWNNQSHPPNGYIQRDAGEYKEKNYHMDFNRQEMQHISGYDSQFDNKQLNDHNTHEEDIYYTNNHNNSENYTDFKDQFNTINNGEMGINSHYNYSDDNRPSGYYKSMAKYLDDNEYVKNPMEITHQPHENYYIPCDKDMINVNEVPCYQNYYPVYQDDNTHQDNIPHMQSKDSIDNYNFQNTYHTQYDDNKYSYDEGSVSTHVYSHGRYDDYKADTPTSSRTLYESDKTNIPYLPSSATASDSDYRGIPLVRKVSNTQQRRDAFRKDSNQMRLPTDDEFRSPTSVDANKIAKYEDESDDFYYQSGQDIDIYHQDMYETVSDTTNKQDWKNDDGSLIIDNTEPLSYNSRSVTYYNKKVPEYYIEYDTVPTADSSNEDNQHYYLQKEEEEEERYDHFEEKTLDKPIMSKEELEIEYENNVRKNKYKELWKKAYCEVCKQVGLKVSF</sequence>
<dbReference type="InterPro" id="IPR027080">
    <property type="entry name" value="Unc-13"/>
</dbReference>
<dbReference type="Proteomes" id="UP000046392">
    <property type="component" value="Unplaced"/>
</dbReference>
<feature type="domain" description="C2" evidence="1">
    <location>
        <begin position="3"/>
        <end position="116"/>
    </location>
</feature>
<name>A0A0N5CEB7_STREA</name>
<dbReference type="GO" id="GO:0030672">
    <property type="term" value="C:synaptic vesicle membrane"/>
    <property type="evidence" value="ECO:0007669"/>
    <property type="project" value="TreeGrafter"/>
</dbReference>
<keyword evidence="2" id="KW-1185">Reference proteome</keyword>
<dbReference type="Gene3D" id="2.60.40.150">
    <property type="entry name" value="C2 domain"/>
    <property type="match status" value="1"/>
</dbReference>
<dbReference type="GO" id="GO:0098831">
    <property type="term" value="C:presynaptic active zone cytoplasmic component"/>
    <property type="evidence" value="ECO:0007669"/>
    <property type="project" value="TreeGrafter"/>
</dbReference>
<accession>A0A0N5CEB7</accession>
<proteinExistence type="predicted"/>
<dbReference type="WBParaSite" id="SPAL_0001620700.1">
    <property type="protein sequence ID" value="SPAL_0001620700.1"/>
    <property type="gene ID" value="SPAL_0001620700"/>
</dbReference>
<dbReference type="GO" id="GO:0031594">
    <property type="term" value="C:neuromuscular junction"/>
    <property type="evidence" value="ECO:0007669"/>
    <property type="project" value="TreeGrafter"/>
</dbReference>
<dbReference type="STRING" id="174720.A0A0N5CEB7"/>
<organism evidence="2 3">
    <name type="scientific">Strongyloides papillosus</name>
    <name type="common">Intestinal threadworm</name>
    <dbReference type="NCBI Taxonomy" id="174720"/>
    <lineage>
        <taxon>Eukaryota</taxon>
        <taxon>Metazoa</taxon>
        <taxon>Ecdysozoa</taxon>
        <taxon>Nematoda</taxon>
        <taxon>Chromadorea</taxon>
        <taxon>Rhabditida</taxon>
        <taxon>Tylenchina</taxon>
        <taxon>Panagrolaimomorpha</taxon>
        <taxon>Strongyloidoidea</taxon>
        <taxon>Strongyloididae</taxon>
        <taxon>Strongyloides</taxon>
    </lineage>
</organism>
<evidence type="ECO:0000313" key="2">
    <source>
        <dbReference type="Proteomes" id="UP000046392"/>
    </source>
</evidence>
<dbReference type="GO" id="GO:0061789">
    <property type="term" value="P:dense core granule priming"/>
    <property type="evidence" value="ECO:0007669"/>
    <property type="project" value="TreeGrafter"/>
</dbReference>
<dbReference type="PANTHER" id="PTHR10480">
    <property type="entry name" value="PROTEIN UNC-13 HOMOLOG"/>
    <property type="match status" value="1"/>
</dbReference>
<dbReference type="GO" id="GO:0005516">
    <property type="term" value="F:calmodulin binding"/>
    <property type="evidence" value="ECO:0007669"/>
    <property type="project" value="TreeGrafter"/>
</dbReference>